<organism evidence="1 2">
    <name type="scientific">Terribacillus halophilus</name>
    <dbReference type="NCBI Taxonomy" id="361279"/>
    <lineage>
        <taxon>Bacteria</taxon>
        <taxon>Bacillati</taxon>
        <taxon>Bacillota</taxon>
        <taxon>Bacilli</taxon>
        <taxon>Bacillales</taxon>
        <taxon>Bacillaceae</taxon>
        <taxon>Terribacillus</taxon>
    </lineage>
</organism>
<evidence type="ECO:0000313" key="2">
    <source>
        <dbReference type="Proteomes" id="UP000198666"/>
    </source>
</evidence>
<gene>
    <name evidence="1" type="ORF">SAMN05421663_10227</name>
</gene>
<reference evidence="2" key="1">
    <citation type="submission" date="2016-10" db="EMBL/GenBank/DDBJ databases">
        <authorList>
            <person name="Varghese N."/>
            <person name="Submissions S."/>
        </authorList>
    </citation>
    <scope>NUCLEOTIDE SEQUENCE [LARGE SCALE GENOMIC DNA]</scope>
    <source>
        <strain evidence="2">DSM 21620</strain>
    </source>
</reference>
<accession>A0A1G6KIG3</accession>
<dbReference type="Proteomes" id="UP000198666">
    <property type="component" value="Unassembled WGS sequence"/>
</dbReference>
<dbReference type="AlphaFoldDB" id="A0A1G6KIG3"/>
<proteinExistence type="predicted"/>
<dbReference type="EMBL" id="FMZB01000002">
    <property type="protein sequence ID" value="SDC30754.1"/>
    <property type="molecule type" value="Genomic_DNA"/>
</dbReference>
<keyword evidence="2" id="KW-1185">Reference proteome</keyword>
<evidence type="ECO:0000313" key="1">
    <source>
        <dbReference type="EMBL" id="SDC30754.1"/>
    </source>
</evidence>
<dbReference type="RefSeq" id="WP_170829566.1">
    <property type="nucleotide sequence ID" value="NZ_FMZB01000002.1"/>
</dbReference>
<dbReference type="STRING" id="361279.SAMN05421663_10227"/>
<name>A0A1G6KIG3_9BACI</name>
<protein>
    <submittedName>
        <fullName evidence="1">Uncharacterized protein</fullName>
    </submittedName>
</protein>
<sequence>MSNRAIDFKKTALVPIIEQVDIELSDHAVTSILEKVHKAPYKFIFPRIGWILGMTG</sequence>